<evidence type="ECO:0000313" key="3">
    <source>
        <dbReference type="Proteomes" id="UP001299546"/>
    </source>
</evidence>
<protein>
    <recommendedName>
        <fullName evidence="4">RNA polymerase sigma-70 region 4 domain-containing protein</fullName>
    </recommendedName>
</protein>
<keyword evidence="3" id="KW-1185">Reference proteome</keyword>
<dbReference type="RefSeq" id="WP_066737113.1">
    <property type="nucleotide sequence ID" value="NZ_JAJCIQ010000006.1"/>
</dbReference>
<evidence type="ECO:0000256" key="1">
    <source>
        <dbReference type="SAM" id="Coils"/>
    </source>
</evidence>
<name>A0ABS8DH11_9FIRM</name>
<keyword evidence="1" id="KW-0175">Coiled coil</keyword>
<gene>
    <name evidence="2" type="ORF">LIZ65_10460</name>
</gene>
<feature type="coiled-coil region" evidence="1">
    <location>
        <begin position="3"/>
        <end position="30"/>
    </location>
</feature>
<accession>A0ABS8DH11</accession>
<comment type="caution">
    <text evidence="2">The sequence shown here is derived from an EMBL/GenBank/DDBJ whole genome shotgun (WGS) entry which is preliminary data.</text>
</comment>
<organism evidence="2 3">
    <name type="scientific">Bariatricus massiliensis</name>
    <dbReference type="NCBI Taxonomy" id="1745713"/>
    <lineage>
        <taxon>Bacteria</taxon>
        <taxon>Bacillati</taxon>
        <taxon>Bacillota</taxon>
        <taxon>Clostridia</taxon>
        <taxon>Lachnospirales</taxon>
        <taxon>Lachnospiraceae</taxon>
        <taxon>Bariatricus</taxon>
    </lineage>
</organism>
<dbReference type="Proteomes" id="UP001299546">
    <property type="component" value="Unassembled WGS sequence"/>
</dbReference>
<proteinExistence type="predicted"/>
<reference evidence="2 3" key="1">
    <citation type="submission" date="2021-10" db="EMBL/GenBank/DDBJ databases">
        <title>Collection of gut derived symbiotic bacterial strains cultured from healthy donors.</title>
        <authorList>
            <person name="Lin H."/>
            <person name="Littmann E."/>
            <person name="Kohout C."/>
            <person name="Pamer E.G."/>
        </authorList>
    </citation>
    <scope>NUCLEOTIDE SEQUENCE [LARGE SCALE GENOMIC DNA]</scope>
    <source>
        <strain evidence="2 3">DFI.1.165</strain>
    </source>
</reference>
<sequence>MTQDEKEAEIQKLKEEKIQKLDEYRLAVQQCKTAAMKIQLARVNKMFPSLVLDNMPKGNSVGDLSDYSVRLDELTENLKKELKRKGEIKKEIMKKIADIPIQRGQEAIRLKYIEFHSFGKISKEIGVSYRQVLRIHEKALEFLEFN</sequence>
<dbReference type="Gene3D" id="1.20.140.160">
    <property type="match status" value="1"/>
</dbReference>
<feature type="coiled-coil region" evidence="1">
    <location>
        <begin position="64"/>
        <end position="91"/>
    </location>
</feature>
<evidence type="ECO:0000313" key="2">
    <source>
        <dbReference type="EMBL" id="MCB7387708.1"/>
    </source>
</evidence>
<evidence type="ECO:0008006" key="4">
    <source>
        <dbReference type="Google" id="ProtNLM"/>
    </source>
</evidence>
<dbReference type="EMBL" id="JAJCIS010000005">
    <property type="protein sequence ID" value="MCB7387708.1"/>
    <property type="molecule type" value="Genomic_DNA"/>
</dbReference>